<keyword evidence="5 6" id="KW-0408">Iron</keyword>
<evidence type="ECO:0000256" key="5">
    <source>
        <dbReference type="ARBA" id="ARBA00023004"/>
    </source>
</evidence>
<keyword evidence="4 6" id="KW-0648">Protein biosynthesis</keyword>
<dbReference type="Proteomes" id="UP001501536">
    <property type="component" value="Unassembled WGS sequence"/>
</dbReference>
<name>A0ABP7CXB2_9MICC</name>
<feature type="binding site" evidence="6">
    <location>
        <position position="89"/>
    </location>
    <ligand>
        <name>Fe cation</name>
        <dbReference type="ChEBI" id="CHEBI:24875"/>
    </ligand>
</feature>
<comment type="similarity">
    <text evidence="1 6">Belongs to the polypeptide deformylase family.</text>
</comment>
<keyword evidence="2 6" id="KW-0479">Metal-binding</keyword>
<evidence type="ECO:0000256" key="3">
    <source>
        <dbReference type="ARBA" id="ARBA00022801"/>
    </source>
</evidence>
<proteinExistence type="inferred from homology"/>
<dbReference type="NCBIfam" id="TIGR00079">
    <property type="entry name" value="pept_deformyl"/>
    <property type="match status" value="1"/>
</dbReference>
<feature type="active site" evidence="6">
    <location>
        <position position="132"/>
    </location>
</feature>
<sequence>MAVLPIRIVGDPVLRTPSEEVTDFGPDLARLVRDMEETMLDVEGAGLAAPQVGVNLRIFTYSVEGRGGHVVNPVLEVGETLQTEGSEGCLSVPGLGYRTVRADWARVRGVDVHGAPIEVEGTGLLARCLQHETDHLDGRLYIDCLEGPERKDALRRIRDGQFNQIAQSTQSTRARSVGSVFGAMSRHGSPAHRTDGGTR</sequence>
<dbReference type="EMBL" id="BAABCJ010000001">
    <property type="protein sequence ID" value="GAA3695896.1"/>
    <property type="molecule type" value="Genomic_DNA"/>
</dbReference>
<dbReference type="PANTHER" id="PTHR10458">
    <property type="entry name" value="PEPTIDE DEFORMYLASE"/>
    <property type="match status" value="1"/>
</dbReference>
<dbReference type="InterPro" id="IPR023635">
    <property type="entry name" value="Peptide_deformylase"/>
</dbReference>
<dbReference type="CDD" id="cd00487">
    <property type="entry name" value="Pep_deformylase"/>
    <property type="match status" value="1"/>
</dbReference>
<reference evidence="8" key="1">
    <citation type="journal article" date="2019" name="Int. J. Syst. Evol. Microbiol.">
        <title>The Global Catalogue of Microorganisms (GCM) 10K type strain sequencing project: providing services to taxonomists for standard genome sequencing and annotation.</title>
        <authorList>
            <consortium name="The Broad Institute Genomics Platform"/>
            <consortium name="The Broad Institute Genome Sequencing Center for Infectious Disease"/>
            <person name="Wu L."/>
            <person name="Ma J."/>
        </authorList>
    </citation>
    <scope>NUCLEOTIDE SEQUENCE [LARGE SCALE GENOMIC DNA]</scope>
    <source>
        <strain evidence="8">JCM 16961</strain>
    </source>
</reference>
<dbReference type="Pfam" id="PF01327">
    <property type="entry name" value="Pep_deformylase"/>
    <property type="match status" value="1"/>
</dbReference>
<accession>A0ABP7CXB2</accession>
<organism evidence="7 8">
    <name type="scientific">Zhihengliuella alba</name>
    <dbReference type="NCBI Taxonomy" id="547018"/>
    <lineage>
        <taxon>Bacteria</taxon>
        <taxon>Bacillati</taxon>
        <taxon>Actinomycetota</taxon>
        <taxon>Actinomycetes</taxon>
        <taxon>Micrococcales</taxon>
        <taxon>Micrococcaceae</taxon>
        <taxon>Zhihengliuella</taxon>
    </lineage>
</organism>
<evidence type="ECO:0000313" key="8">
    <source>
        <dbReference type="Proteomes" id="UP001501536"/>
    </source>
</evidence>
<dbReference type="EC" id="3.5.1.88" evidence="6"/>
<dbReference type="NCBIfam" id="NF001159">
    <property type="entry name" value="PRK00150.1-3"/>
    <property type="match status" value="1"/>
</dbReference>
<feature type="binding site" evidence="6">
    <location>
        <position position="135"/>
    </location>
    <ligand>
        <name>Fe cation</name>
        <dbReference type="ChEBI" id="CHEBI:24875"/>
    </ligand>
</feature>
<evidence type="ECO:0000256" key="4">
    <source>
        <dbReference type="ARBA" id="ARBA00022917"/>
    </source>
</evidence>
<dbReference type="Gene3D" id="3.90.45.10">
    <property type="entry name" value="Peptide deformylase"/>
    <property type="match status" value="1"/>
</dbReference>
<keyword evidence="8" id="KW-1185">Reference proteome</keyword>
<keyword evidence="3 6" id="KW-0378">Hydrolase</keyword>
<feature type="binding site" evidence="6">
    <location>
        <position position="131"/>
    </location>
    <ligand>
        <name>Fe cation</name>
        <dbReference type="ChEBI" id="CHEBI:24875"/>
    </ligand>
</feature>
<gene>
    <name evidence="6 7" type="primary">def</name>
    <name evidence="7" type="ORF">GCM10022377_05860</name>
</gene>
<comment type="cofactor">
    <cofactor evidence="6">
        <name>Fe(2+)</name>
        <dbReference type="ChEBI" id="CHEBI:29033"/>
    </cofactor>
    <text evidence="6">Binds 1 Fe(2+) ion.</text>
</comment>
<evidence type="ECO:0000256" key="1">
    <source>
        <dbReference type="ARBA" id="ARBA00010759"/>
    </source>
</evidence>
<evidence type="ECO:0000256" key="6">
    <source>
        <dbReference type="HAMAP-Rule" id="MF_00163"/>
    </source>
</evidence>
<dbReference type="InterPro" id="IPR036821">
    <property type="entry name" value="Peptide_deformylase_sf"/>
</dbReference>
<dbReference type="RefSeq" id="WP_344879706.1">
    <property type="nucleotide sequence ID" value="NZ_BAABCJ010000001.1"/>
</dbReference>
<dbReference type="PRINTS" id="PR01576">
    <property type="entry name" value="PDEFORMYLASE"/>
</dbReference>
<dbReference type="HAMAP" id="MF_00163">
    <property type="entry name" value="Pep_deformylase"/>
    <property type="match status" value="1"/>
</dbReference>
<comment type="function">
    <text evidence="6">Removes the formyl group from the N-terminal Met of newly synthesized proteins. Requires at least a dipeptide for an efficient rate of reaction. N-terminal L-methionine is a prerequisite for activity but the enzyme has broad specificity at other positions.</text>
</comment>
<evidence type="ECO:0000256" key="2">
    <source>
        <dbReference type="ARBA" id="ARBA00022723"/>
    </source>
</evidence>
<dbReference type="SUPFAM" id="SSF56420">
    <property type="entry name" value="Peptide deformylase"/>
    <property type="match status" value="1"/>
</dbReference>
<comment type="caution">
    <text evidence="7">The sequence shown here is derived from an EMBL/GenBank/DDBJ whole genome shotgun (WGS) entry which is preliminary data.</text>
</comment>
<dbReference type="PANTHER" id="PTHR10458:SF2">
    <property type="entry name" value="PEPTIDE DEFORMYLASE, MITOCHONDRIAL"/>
    <property type="match status" value="1"/>
</dbReference>
<evidence type="ECO:0000313" key="7">
    <source>
        <dbReference type="EMBL" id="GAA3695896.1"/>
    </source>
</evidence>
<protein>
    <recommendedName>
        <fullName evidence="6">Peptide deformylase</fullName>
        <shortName evidence="6">PDF</shortName>
        <ecNumber evidence="6">3.5.1.88</ecNumber>
    </recommendedName>
    <alternativeName>
        <fullName evidence="6">Polypeptide deformylase</fullName>
    </alternativeName>
</protein>
<comment type="catalytic activity">
    <reaction evidence="6">
        <text>N-terminal N-formyl-L-methionyl-[peptide] + H2O = N-terminal L-methionyl-[peptide] + formate</text>
        <dbReference type="Rhea" id="RHEA:24420"/>
        <dbReference type="Rhea" id="RHEA-COMP:10639"/>
        <dbReference type="Rhea" id="RHEA-COMP:10640"/>
        <dbReference type="ChEBI" id="CHEBI:15377"/>
        <dbReference type="ChEBI" id="CHEBI:15740"/>
        <dbReference type="ChEBI" id="CHEBI:49298"/>
        <dbReference type="ChEBI" id="CHEBI:64731"/>
        <dbReference type="EC" id="3.5.1.88"/>
    </reaction>
</comment>